<dbReference type="PANTHER" id="PTHR23501:SF94">
    <property type="entry name" value="MAJOR FACILITATOR SUPERFAMILY (MFS) PROFILE DOMAIN-CONTAINING PROTEIN"/>
    <property type="match status" value="1"/>
</dbReference>
<dbReference type="SUPFAM" id="SSF103473">
    <property type="entry name" value="MFS general substrate transporter"/>
    <property type="match status" value="1"/>
</dbReference>
<feature type="domain" description="Major facilitator superfamily (MFS) profile" evidence="6">
    <location>
        <begin position="28"/>
        <end position="513"/>
    </location>
</feature>
<feature type="transmembrane region" description="Helical" evidence="5">
    <location>
        <begin position="289"/>
        <end position="313"/>
    </location>
</feature>
<dbReference type="EMBL" id="PDNA01000194">
    <property type="protein sequence ID" value="PGH04888.1"/>
    <property type="molecule type" value="Genomic_DNA"/>
</dbReference>
<feature type="transmembrane region" description="Helical" evidence="5">
    <location>
        <begin position="26"/>
        <end position="53"/>
    </location>
</feature>
<keyword evidence="8" id="KW-1185">Reference proteome</keyword>
<evidence type="ECO:0000256" key="1">
    <source>
        <dbReference type="ARBA" id="ARBA00004141"/>
    </source>
</evidence>
<sequence>MTGDTAVDREKQAGELPKWKPRKEEWMVVISIFLLYLMIALDSTIIVPVLPTIASDLNGTATESFWVGTSFLLTNAIFQPFIAVLSDSFGRRALMIVSVTLFTAGTLIGCLAQNFPTLLAGRSVQGIGSGGIYVLGYVILSDIVPLRQRAGFIAIIQIAWAVGTILGPLVGGLFAEHATWRWTFYINFPFCAIGFIMVPISVKLKMQESTFMSKIKRVDWIGGFLFIGSTTIFLMAVSWGGMQFAWDSAGTLVPLIIGTVGILATLVYEFRFVKEPFLRKSLFHNRSAIAAYICTIIQGLQLFVGLYYVPLYFQAVKGRGAIETGLALFPITSALIPASVMTAALIARYGRFRWAVWAGWTIITLATGLVLLFEADTKTAVWATLLVIVGIGHGLVLSSLNLAVQAIAKIENVAHAVMMYSFLRSVGAALGVGIGGAVFQNVMARKLQDLDLPTEISKNAEGYIHTLQGLPDNSVKDGIIDSYLEGIHGVFIVMTTLCGVALILSLFIQKHSMDRGNQSDHVLRKPEITTDLEILTRPSVSQTPIDRRSEYLGISDYEDSIASPSAIEASYAFHHTTPNPSGISTPNNEWKNRI</sequence>
<feature type="transmembrane region" description="Helical" evidence="5">
    <location>
        <begin position="416"/>
        <end position="439"/>
    </location>
</feature>
<dbReference type="PROSITE" id="PS00216">
    <property type="entry name" value="SUGAR_TRANSPORT_1"/>
    <property type="match status" value="1"/>
</dbReference>
<dbReference type="InterPro" id="IPR036259">
    <property type="entry name" value="MFS_trans_sf"/>
</dbReference>
<proteinExistence type="predicted"/>
<evidence type="ECO:0000256" key="4">
    <source>
        <dbReference type="ARBA" id="ARBA00023136"/>
    </source>
</evidence>
<feature type="transmembrane region" description="Helical" evidence="5">
    <location>
        <begin position="65"/>
        <end position="86"/>
    </location>
</feature>
<dbReference type="Gene3D" id="1.20.1250.20">
    <property type="entry name" value="MFS general substrate transporter like domains"/>
    <property type="match status" value="1"/>
</dbReference>
<evidence type="ECO:0000259" key="6">
    <source>
        <dbReference type="PROSITE" id="PS50850"/>
    </source>
</evidence>
<reference evidence="7 8" key="1">
    <citation type="submission" date="2017-10" db="EMBL/GenBank/DDBJ databases">
        <title>Comparative genomics in systemic dimorphic fungi from Ajellomycetaceae.</title>
        <authorList>
            <person name="Munoz J.F."/>
            <person name="Mcewen J.G."/>
            <person name="Clay O.K."/>
            <person name="Cuomo C.A."/>
        </authorList>
    </citation>
    <scope>NUCLEOTIDE SEQUENCE [LARGE SCALE GENOMIC DNA]</scope>
    <source>
        <strain evidence="7 8">UAMH7299</strain>
    </source>
</reference>
<feature type="transmembrane region" description="Helical" evidence="5">
    <location>
        <begin position="248"/>
        <end position="268"/>
    </location>
</feature>
<keyword evidence="3 5" id="KW-1133">Transmembrane helix</keyword>
<feature type="transmembrane region" description="Helical" evidence="5">
    <location>
        <begin position="325"/>
        <end position="347"/>
    </location>
</feature>
<dbReference type="InterPro" id="IPR011701">
    <property type="entry name" value="MFS"/>
</dbReference>
<feature type="transmembrane region" description="Helical" evidence="5">
    <location>
        <begin position="182"/>
        <end position="202"/>
    </location>
</feature>
<evidence type="ECO:0000256" key="3">
    <source>
        <dbReference type="ARBA" id="ARBA00022989"/>
    </source>
</evidence>
<comment type="caution">
    <text evidence="7">The sequence shown here is derived from an EMBL/GenBank/DDBJ whole genome shotgun (WGS) entry which is preliminary data.</text>
</comment>
<dbReference type="Pfam" id="PF07690">
    <property type="entry name" value="MFS_1"/>
    <property type="match status" value="1"/>
</dbReference>
<dbReference type="InterPro" id="IPR020846">
    <property type="entry name" value="MFS_dom"/>
</dbReference>
<feature type="transmembrane region" description="Helical" evidence="5">
    <location>
        <begin position="379"/>
        <end position="404"/>
    </location>
</feature>
<keyword evidence="4 5" id="KW-0472">Membrane</keyword>
<evidence type="ECO:0000256" key="2">
    <source>
        <dbReference type="ARBA" id="ARBA00022692"/>
    </source>
</evidence>
<gene>
    <name evidence="7" type="ORF">AJ80_08437</name>
</gene>
<evidence type="ECO:0000313" key="7">
    <source>
        <dbReference type="EMBL" id="PGH04888.1"/>
    </source>
</evidence>
<dbReference type="GO" id="GO:0005886">
    <property type="term" value="C:plasma membrane"/>
    <property type="evidence" value="ECO:0007669"/>
    <property type="project" value="TreeGrafter"/>
</dbReference>
<dbReference type="InterPro" id="IPR005829">
    <property type="entry name" value="Sugar_transporter_CS"/>
</dbReference>
<dbReference type="GO" id="GO:0022857">
    <property type="term" value="F:transmembrane transporter activity"/>
    <property type="evidence" value="ECO:0007669"/>
    <property type="project" value="InterPro"/>
</dbReference>
<dbReference type="PANTHER" id="PTHR23501">
    <property type="entry name" value="MAJOR FACILITATOR SUPERFAMILY"/>
    <property type="match status" value="1"/>
</dbReference>
<evidence type="ECO:0000313" key="8">
    <source>
        <dbReference type="Proteomes" id="UP000224634"/>
    </source>
</evidence>
<dbReference type="PROSITE" id="PS50850">
    <property type="entry name" value="MFS"/>
    <property type="match status" value="1"/>
</dbReference>
<organism evidence="7 8">
    <name type="scientific">Polytolypa hystricis (strain UAMH7299)</name>
    <dbReference type="NCBI Taxonomy" id="1447883"/>
    <lineage>
        <taxon>Eukaryota</taxon>
        <taxon>Fungi</taxon>
        <taxon>Dikarya</taxon>
        <taxon>Ascomycota</taxon>
        <taxon>Pezizomycotina</taxon>
        <taxon>Eurotiomycetes</taxon>
        <taxon>Eurotiomycetidae</taxon>
        <taxon>Onygenales</taxon>
        <taxon>Onygenales incertae sedis</taxon>
        <taxon>Polytolypa</taxon>
    </lineage>
</organism>
<comment type="subcellular location">
    <subcellularLocation>
        <location evidence="1">Membrane</location>
        <topology evidence="1">Multi-pass membrane protein</topology>
    </subcellularLocation>
</comment>
<feature type="transmembrane region" description="Helical" evidence="5">
    <location>
        <begin position="486"/>
        <end position="508"/>
    </location>
</feature>
<name>A0A2B7X8A3_POLH7</name>
<feature type="transmembrane region" description="Helical" evidence="5">
    <location>
        <begin position="127"/>
        <end position="144"/>
    </location>
</feature>
<feature type="transmembrane region" description="Helical" evidence="5">
    <location>
        <begin position="151"/>
        <end position="170"/>
    </location>
</feature>
<dbReference type="Gene3D" id="1.20.1720.10">
    <property type="entry name" value="Multidrug resistance protein D"/>
    <property type="match status" value="1"/>
</dbReference>
<dbReference type="AlphaFoldDB" id="A0A2B7X8A3"/>
<evidence type="ECO:0000256" key="5">
    <source>
        <dbReference type="SAM" id="Phobius"/>
    </source>
</evidence>
<feature type="transmembrane region" description="Helical" evidence="5">
    <location>
        <begin position="354"/>
        <end position="373"/>
    </location>
</feature>
<dbReference type="OrthoDB" id="2351791at2759"/>
<feature type="transmembrane region" description="Helical" evidence="5">
    <location>
        <begin position="223"/>
        <end position="242"/>
    </location>
</feature>
<dbReference type="Proteomes" id="UP000224634">
    <property type="component" value="Unassembled WGS sequence"/>
</dbReference>
<accession>A0A2B7X8A3</accession>
<dbReference type="CDD" id="cd17502">
    <property type="entry name" value="MFS_Azr1_MDR_like"/>
    <property type="match status" value="1"/>
</dbReference>
<protein>
    <recommendedName>
        <fullName evidence="6">Major facilitator superfamily (MFS) profile domain-containing protein</fullName>
    </recommendedName>
</protein>
<keyword evidence="2 5" id="KW-0812">Transmembrane</keyword>
<feature type="transmembrane region" description="Helical" evidence="5">
    <location>
        <begin position="93"/>
        <end position="115"/>
    </location>
</feature>